<dbReference type="Pfam" id="PF04149">
    <property type="entry name" value="DUF397"/>
    <property type="match status" value="1"/>
</dbReference>
<dbReference type="AlphaFoldDB" id="A0A1H0TJM9"/>
<protein>
    <recommendedName>
        <fullName evidence="2">DUF397 domain-containing protein</fullName>
    </recommendedName>
</protein>
<sequence>MHAEWRKSTFSSPVGDDCVEVSYSTEVHLRDSKNPDGGTLHLPASSWAPHLLARTE</sequence>
<name>A0A1H0TJM9_9PSEU</name>
<dbReference type="InterPro" id="IPR007278">
    <property type="entry name" value="DUF397"/>
</dbReference>
<dbReference type="STRING" id="504798.SAMN05421871_11024"/>
<organism evidence="3 4">
    <name type="scientific">Actinokineospora alba</name>
    <dbReference type="NCBI Taxonomy" id="504798"/>
    <lineage>
        <taxon>Bacteria</taxon>
        <taxon>Bacillati</taxon>
        <taxon>Actinomycetota</taxon>
        <taxon>Actinomycetes</taxon>
        <taxon>Pseudonocardiales</taxon>
        <taxon>Pseudonocardiaceae</taxon>
        <taxon>Actinokineospora</taxon>
    </lineage>
</organism>
<feature type="region of interest" description="Disordered" evidence="1">
    <location>
        <begin position="30"/>
        <end position="56"/>
    </location>
</feature>
<gene>
    <name evidence="3" type="ORF">SAMN05192558_11024</name>
</gene>
<proteinExistence type="predicted"/>
<evidence type="ECO:0000313" key="4">
    <source>
        <dbReference type="Proteomes" id="UP000199651"/>
    </source>
</evidence>
<evidence type="ECO:0000256" key="1">
    <source>
        <dbReference type="SAM" id="MobiDB-lite"/>
    </source>
</evidence>
<dbReference type="Proteomes" id="UP000199651">
    <property type="component" value="Unassembled WGS sequence"/>
</dbReference>
<accession>A0A1H0TJM9</accession>
<evidence type="ECO:0000313" key="3">
    <source>
        <dbReference type="EMBL" id="SDP54189.1"/>
    </source>
</evidence>
<dbReference type="OrthoDB" id="3430276at2"/>
<evidence type="ECO:0000259" key="2">
    <source>
        <dbReference type="Pfam" id="PF04149"/>
    </source>
</evidence>
<keyword evidence="4" id="KW-1185">Reference proteome</keyword>
<reference evidence="4" key="1">
    <citation type="submission" date="2016-10" db="EMBL/GenBank/DDBJ databases">
        <authorList>
            <person name="Varghese N."/>
            <person name="Submissions S."/>
        </authorList>
    </citation>
    <scope>NUCLEOTIDE SEQUENCE [LARGE SCALE GENOMIC DNA]</scope>
    <source>
        <strain evidence="4">IBRC-M 10655</strain>
    </source>
</reference>
<dbReference type="EMBL" id="FNJB01000010">
    <property type="protein sequence ID" value="SDP54189.1"/>
    <property type="molecule type" value="Genomic_DNA"/>
</dbReference>
<feature type="domain" description="DUF397" evidence="2">
    <location>
        <begin position="3"/>
        <end position="48"/>
    </location>
</feature>
<dbReference type="RefSeq" id="WP_091380699.1">
    <property type="nucleotide sequence ID" value="NZ_FNDV01000010.1"/>
</dbReference>